<dbReference type="Pfam" id="PF01330">
    <property type="entry name" value="RuvA_N"/>
    <property type="match status" value="1"/>
</dbReference>
<dbReference type="RefSeq" id="WP_013863723.1">
    <property type="nucleotide sequence ID" value="NC_015635.1"/>
</dbReference>
<comment type="subunit">
    <text evidence="6">Homotetramer. Forms an RuvA(8)-RuvB(12)-Holliday junction (HJ) complex. HJ DNA is sandwiched between 2 RuvA tetramers; dsDNA enters through RuvA and exits via RuvB. An RuvB hexamer assembles on each DNA strand where it exits the tetramer. Each RuvB hexamer is contacted by two RuvA subunits (via domain III) on 2 adjacent RuvB subunits; this complex drives branch migration. In the full resolvosome a probable DNA-RuvA(4)-RuvB(12)-RuvC(2) complex forms which resolves the HJ.</text>
</comment>
<gene>
    <name evidence="6 8" type="primary">ruvA</name>
    <name evidence="8" type="ordered locus">MLP_28400</name>
</gene>
<evidence type="ECO:0000256" key="2">
    <source>
        <dbReference type="ARBA" id="ARBA00022763"/>
    </source>
</evidence>
<evidence type="ECO:0000256" key="3">
    <source>
        <dbReference type="ARBA" id="ARBA00023125"/>
    </source>
</evidence>
<dbReference type="Gene3D" id="1.10.8.10">
    <property type="entry name" value="DNA helicase RuvA subunit, C-terminal domain"/>
    <property type="match status" value="1"/>
</dbReference>
<dbReference type="GO" id="GO:0000400">
    <property type="term" value="F:four-way junction DNA binding"/>
    <property type="evidence" value="ECO:0007669"/>
    <property type="project" value="UniProtKB-UniRule"/>
</dbReference>
<evidence type="ECO:0000313" key="9">
    <source>
        <dbReference type="Proteomes" id="UP000007947"/>
    </source>
</evidence>
<dbReference type="GO" id="GO:0006281">
    <property type="term" value="P:DNA repair"/>
    <property type="evidence" value="ECO:0007669"/>
    <property type="project" value="UniProtKB-UniRule"/>
</dbReference>
<sequence>MIAQLRGTVIQLGPTAVVIEVGGLGVLTLCSPNTTAGLRLGETATIATSLVVREDSLTLYGFATVDERELFELLQTATGVGPKLAQAALAVLSPDELRSAIATENLVQLCKVPGIGRKGAQRLVIELKDKINALGLVSEPTVPTADGPAPAAAGWRDQVSQGLQGLGWSTRDAEAACDEVEPLAGESGVGVPQLMRAALQALARR</sequence>
<dbReference type="InterPro" id="IPR013849">
    <property type="entry name" value="DNA_helicase_Holl-junc_RuvA_I"/>
</dbReference>
<evidence type="ECO:0000256" key="1">
    <source>
        <dbReference type="ARBA" id="ARBA00022490"/>
    </source>
</evidence>
<keyword evidence="4 6" id="KW-0233">DNA recombination</keyword>
<dbReference type="InterPro" id="IPR003583">
    <property type="entry name" value="Hlx-hairpin-Hlx_DNA-bd_motif"/>
</dbReference>
<dbReference type="eggNOG" id="COG0632">
    <property type="taxonomic scope" value="Bacteria"/>
</dbReference>
<keyword evidence="1 6" id="KW-0963">Cytoplasm</keyword>
<accession>F5XJF4</accession>
<keyword evidence="3 6" id="KW-0238">DNA-binding</keyword>
<dbReference type="Pfam" id="PF07499">
    <property type="entry name" value="RuvA_C"/>
    <property type="match status" value="1"/>
</dbReference>
<dbReference type="InterPro" id="IPR010994">
    <property type="entry name" value="RuvA_2-like"/>
</dbReference>
<dbReference type="SUPFAM" id="SSF47781">
    <property type="entry name" value="RuvA domain 2-like"/>
    <property type="match status" value="1"/>
</dbReference>
<dbReference type="AlphaFoldDB" id="F5XJF4"/>
<evidence type="ECO:0000256" key="4">
    <source>
        <dbReference type="ARBA" id="ARBA00023172"/>
    </source>
</evidence>
<keyword evidence="2 6" id="KW-0227">DNA damage</keyword>
<dbReference type="NCBIfam" id="TIGR00084">
    <property type="entry name" value="ruvA"/>
    <property type="match status" value="1"/>
</dbReference>
<dbReference type="Gene3D" id="1.10.150.20">
    <property type="entry name" value="5' to 3' exonuclease, C-terminal subdomain"/>
    <property type="match status" value="1"/>
</dbReference>
<feature type="region of interest" description="Domain III" evidence="6">
    <location>
        <begin position="151"/>
        <end position="205"/>
    </location>
</feature>
<dbReference type="Proteomes" id="UP000007947">
    <property type="component" value="Chromosome"/>
</dbReference>
<evidence type="ECO:0000259" key="7">
    <source>
        <dbReference type="SMART" id="SM00278"/>
    </source>
</evidence>
<dbReference type="InterPro" id="IPR011114">
    <property type="entry name" value="RuvA_C"/>
</dbReference>
<dbReference type="HOGENOM" id="CLU_087936_2_1_11"/>
<dbReference type="HAMAP" id="MF_00031">
    <property type="entry name" value="DNA_HJ_migration_RuvA"/>
    <property type="match status" value="1"/>
</dbReference>
<proteinExistence type="inferred from homology"/>
<dbReference type="GO" id="GO:0009378">
    <property type="term" value="F:four-way junction helicase activity"/>
    <property type="evidence" value="ECO:0007669"/>
    <property type="project" value="InterPro"/>
</dbReference>
<dbReference type="SMART" id="SM00278">
    <property type="entry name" value="HhH1"/>
    <property type="match status" value="2"/>
</dbReference>
<comment type="function">
    <text evidence="6">The RuvA-RuvB-RuvC complex processes Holliday junction (HJ) DNA during genetic recombination and DNA repair, while the RuvA-RuvB complex plays an important role in the rescue of blocked DNA replication forks via replication fork reversal (RFR). RuvA specifically binds to HJ cruciform DNA, conferring on it an open structure. The RuvB hexamer acts as an ATP-dependent pump, pulling dsDNA into and through the RuvAB complex. HJ branch migration allows RuvC to scan DNA until it finds its consensus sequence, where it cleaves and resolves the cruciform DNA.</text>
</comment>
<feature type="domain" description="Helix-hairpin-helix DNA-binding motif class 1" evidence="7">
    <location>
        <begin position="107"/>
        <end position="126"/>
    </location>
</feature>
<dbReference type="GO" id="GO:0005524">
    <property type="term" value="F:ATP binding"/>
    <property type="evidence" value="ECO:0007669"/>
    <property type="project" value="InterPro"/>
</dbReference>
<name>F5XJF4_MICPN</name>
<dbReference type="GO" id="GO:0016787">
    <property type="term" value="F:hydrolase activity"/>
    <property type="evidence" value="ECO:0007669"/>
    <property type="project" value="UniProtKB-KW"/>
</dbReference>
<dbReference type="GO" id="GO:0048476">
    <property type="term" value="C:Holliday junction resolvase complex"/>
    <property type="evidence" value="ECO:0007669"/>
    <property type="project" value="UniProtKB-UniRule"/>
</dbReference>
<comment type="domain">
    <text evidence="6">Has three domains with a flexible linker between the domains II and III and assumes an 'L' shape. Domain III is highly mobile and contacts RuvB.</text>
</comment>
<dbReference type="EMBL" id="AP012204">
    <property type="protein sequence ID" value="BAK35854.1"/>
    <property type="molecule type" value="Genomic_DNA"/>
</dbReference>
<comment type="subcellular location">
    <subcellularLocation>
        <location evidence="6">Cytoplasm</location>
    </subcellularLocation>
</comment>
<dbReference type="InterPro" id="IPR036267">
    <property type="entry name" value="RuvA_C_sf"/>
</dbReference>
<reference evidence="8 9" key="1">
    <citation type="submission" date="2011-05" db="EMBL/GenBank/DDBJ databases">
        <title>Whole genome sequence of Microlunatus phosphovorus NM-1.</title>
        <authorList>
            <person name="Hosoyama A."/>
            <person name="Sasaki K."/>
            <person name="Harada T."/>
            <person name="Igarashi R."/>
            <person name="Kawakoshi A."/>
            <person name="Sasagawa M."/>
            <person name="Fukada J."/>
            <person name="Nakamura S."/>
            <person name="Katano Y."/>
            <person name="Hanada S."/>
            <person name="Kamagata Y."/>
            <person name="Nakamura N."/>
            <person name="Yamazaki S."/>
            <person name="Fujita N."/>
        </authorList>
    </citation>
    <scope>NUCLEOTIDE SEQUENCE [LARGE SCALE GENOMIC DNA]</scope>
    <source>
        <strain evidence="9">ATCC 700054 / DSM 10555 / JCM 9379 / NBRC 101784 / NCIMB 13414 / VKM Ac-1990 / NM-1</strain>
    </source>
</reference>
<feature type="domain" description="Helix-hairpin-helix DNA-binding motif class 1" evidence="7">
    <location>
        <begin position="72"/>
        <end position="91"/>
    </location>
</feature>
<comment type="similarity">
    <text evidence="6">Belongs to the RuvA family.</text>
</comment>
<organism evidence="8 9">
    <name type="scientific">Microlunatus phosphovorus (strain ATCC 700054 / DSM 10555 / JCM 9379 / NBRC 101784 / NCIMB 13414 / VKM Ac-1990 / NM-1)</name>
    <dbReference type="NCBI Taxonomy" id="1032480"/>
    <lineage>
        <taxon>Bacteria</taxon>
        <taxon>Bacillati</taxon>
        <taxon>Actinomycetota</taxon>
        <taxon>Actinomycetes</taxon>
        <taxon>Propionibacteriales</taxon>
        <taxon>Propionibacteriaceae</taxon>
        <taxon>Microlunatus</taxon>
    </lineage>
</organism>
<dbReference type="SUPFAM" id="SSF46929">
    <property type="entry name" value="DNA helicase RuvA subunit, C-terminal domain"/>
    <property type="match status" value="1"/>
</dbReference>
<keyword evidence="8" id="KW-0547">Nucleotide-binding</keyword>
<dbReference type="InterPro" id="IPR012340">
    <property type="entry name" value="NA-bd_OB-fold"/>
</dbReference>
<keyword evidence="9" id="KW-1185">Reference proteome</keyword>
<keyword evidence="8" id="KW-0347">Helicase</keyword>
<dbReference type="Gene3D" id="2.40.50.140">
    <property type="entry name" value="Nucleic acid-binding proteins"/>
    <property type="match status" value="1"/>
</dbReference>
<dbReference type="GO" id="GO:0006310">
    <property type="term" value="P:DNA recombination"/>
    <property type="evidence" value="ECO:0007669"/>
    <property type="project" value="UniProtKB-UniRule"/>
</dbReference>
<dbReference type="STRING" id="1032480.MLP_28400"/>
<keyword evidence="8" id="KW-0378">Hydrolase</keyword>
<keyword evidence="5 6" id="KW-0234">DNA repair</keyword>
<evidence type="ECO:0000313" key="8">
    <source>
        <dbReference type="EMBL" id="BAK35854.1"/>
    </source>
</evidence>
<dbReference type="SUPFAM" id="SSF50249">
    <property type="entry name" value="Nucleic acid-binding proteins"/>
    <property type="match status" value="1"/>
</dbReference>
<comment type="caution">
    <text evidence="6">Lacks conserved residue(s) required for the propagation of feature annotation.</text>
</comment>
<keyword evidence="8" id="KW-0067">ATP-binding</keyword>
<dbReference type="KEGG" id="mph:MLP_28400"/>
<evidence type="ECO:0000256" key="6">
    <source>
        <dbReference type="HAMAP-Rule" id="MF_00031"/>
    </source>
</evidence>
<dbReference type="OrthoDB" id="5293449at2"/>
<protein>
    <recommendedName>
        <fullName evidence="6">Holliday junction branch migration complex subunit RuvA</fullName>
    </recommendedName>
</protein>
<dbReference type="InterPro" id="IPR000085">
    <property type="entry name" value="RuvA"/>
</dbReference>
<dbReference type="Pfam" id="PF14520">
    <property type="entry name" value="HHH_5"/>
    <property type="match status" value="1"/>
</dbReference>
<dbReference type="GO" id="GO:0009379">
    <property type="term" value="C:Holliday junction helicase complex"/>
    <property type="evidence" value="ECO:0007669"/>
    <property type="project" value="InterPro"/>
</dbReference>
<evidence type="ECO:0000256" key="5">
    <source>
        <dbReference type="ARBA" id="ARBA00023204"/>
    </source>
</evidence>
<dbReference type="GO" id="GO:0005737">
    <property type="term" value="C:cytoplasm"/>
    <property type="evidence" value="ECO:0007669"/>
    <property type="project" value="UniProtKB-SubCell"/>
</dbReference>